<reference evidence="2" key="1">
    <citation type="submission" date="2022-12" db="EMBL/GenBank/DDBJ databases">
        <authorList>
            <person name="Bing R.G."/>
            <person name="Willard D.J."/>
            <person name="Manesh M.J.H."/>
            <person name="Laemthong T."/>
            <person name="Crosby J.R."/>
            <person name="Kelly R.M."/>
        </authorList>
    </citation>
    <scope>NUCLEOTIDE SEQUENCE</scope>
    <source>
        <strain evidence="2">DSM 8990</strain>
    </source>
</reference>
<dbReference type="EMBL" id="CP113865">
    <property type="protein sequence ID" value="WAM33657.1"/>
    <property type="molecule type" value="Genomic_DNA"/>
</dbReference>
<feature type="transmembrane region" description="Helical" evidence="1">
    <location>
        <begin position="50"/>
        <end position="68"/>
    </location>
</feature>
<feature type="transmembrane region" description="Helical" evidence="1">
    <location>
        <begin position="12"/>
        <end position="30"/>
    </location>
</feature>
<protein>
    <recommendedName>
        <fullName evidence="4">DUF2029 domain-containing protein</fullName>
    </recommendedName>
</protein>
<feature type="transmembrane region" description="Helical" evidence="1">
    <location>
        <begin position="453"/>
        <end position="475"/>
    </location>
</feature>
<dbReference type="RefSeq" id="WP_052670818.1">
    <property type="nucleotide sequence ID" value="NZ_CP113865.1"/>
</dbReference>
<evidence type="ECO:0000313" key="2">
    <source>
        <dbReference type="EMBL" id="WAM33657.1"/>
    </source>
</evidence>
<feature type="transmembrane region" description="Helical" evidence="1">
    <location>
        <begin position="417"/>
        <end position="433"/>
    </location>
</feature>
<keyword evidence="1" id="KW-0812">Transmembrane</keyword>
<accession>A0ABY7BLD1</accession>
<evidence type="ECO:0000256" key="1">
    <source>
        <dbReference type="SAM" id="Phobius"/>
    </source>
</evidence>
<name>A0ABY7BLD1_9FIRM</name>
<dbReference type="Proteomes" id="UP001164909">
    <property type="component" value="Chromosome"/>
</dbReference>
<feature type="transmembrane region" description="Helical" evidence="1">
    <location>
        <begin position="212"/>
        <end position="239"/>
    </location>
</feature>
<gene>
    <name evidence="2" type="ORF">OTK00_002179</name>
</gene>
<sequence>MQKKAEKNSLSYKLLFISMFLVLMIVWWIFEFGLHAKDMGVNSNNFDVISLYFFAFYAVVIYAYFLLFSESSFVTNSNSYLYFLIIATLIRLILGINTTGHPIDINCFRAWMNIAATEPFELYEKGIFIDYFPGYLIIIGLIKSIAVKLSINNTIDTFLVKIPNIMSDIGIVLLLGTLKQHGTKNEKKIEIFVALSPVLILLSSMWGQTDNFVLFLFMLYVLCIRYNWYTFGGVVLGFLTFTKPQVLLFLPAVFFTWLYRLMGKKDVKFVFGEIIGFIIVCAGFYLAFMPYHNYLWLIEFYKKIAGEYPYYTVNAYNIYYALGLNWVKLGSMYNIINIIVLLFVYTLSVLILISKFDNKTRKNDNEDTFAYAEGLCTSFFLIGLVTFNFMTGMHERYLIYTLIFSLLVFKFTRKEKWFFITIGISILSFINTADVLKYAFRNTYFIKQDAMNTIVSCINCFASVLIVTVLTLEALKIKSQQIKFK</sequence>
<keyword evidence="1" id="KW-0472">Membrane</keyword>
<feature type="transmembrane region" description="Helical" evidence="1">
    <location>
        <begin position="333"/>
        <end position="356"/>
    </location>
</feature>
<organism evidence="2 3">
    <name type="scientific">Caldicellulosiruptor morganii</name>
    <dbReference type="NCBI Taxonomy" id="1387555"/>
    <lineage>
        <taxon>Bacteria</taxon>
        <taxon>Bacillati</taxon>
        <taxon>Bacillota</taxon>
        <taxon>Bacillota incertae sedis</taxon>
        <taxon>Caldicellulosiruptorales</taxon>
        <taxon>Caldicellulosiruptoraceae</taxon>
        <taxon>Caldicellulosiruptor</taxon>
    </lineage>
</organism>
<evidence type="ECO:0008006" key="4">
    <source>
        <dbReference type="Google" id="ProtNLM"/>
    </source>
</evidence>
<evidence type="ECO:0000313" key="3">
    <source>
        <dbReference type="Proteomes" id="UP001164909"/>
    </source>
</evidence>
<feature type="transmembrane region" description="Helical" evidence="1">
    <location>
        <begin position="80"/>
        <end position="96"/>
    </location>
</feature>
<feature type="transmembrane region" description="Helical" evidence="1">
    <location>
        <begin position="368"/>
        <end position="391"/>
    </location>
</feature>
<proteinExistence type="predicted"/>
<keyword evidence="3" id="KW-1185">Reference proteome</keyword>
<feature type="transmembrane region" description="Helical" evidence="1">
    <location>
        <begin position="269"/>
        <end position="288"/>
    </location>
</feature>
<keyword evidence="1" id="KW-1133">Transmembrane helix</keyword>